<keyword evidence="3" id="KW-1185">Reference proteome</keyword>
<proteinExistence type="predicted"/>
<reference evidence="1 3" key="1">
    <citation type="submission" date="2013-03" db="EMBL/GenBank/DDBJ databases">
        <title>The Genome Sequence of Enterococcus avium ATCC_14025 (Illumina only assembly).</title>
        <authorList>
            <consortium name="The Broad Institute Genomics Platform"/>
            <consortium name="The Broad Institute Genome Sequencing Center for Infectious Disease"/>
            <person name="Earl A."/>
            <person name="Russ C."/>
            <person name="Gilmore M."/>
            <person name="Surin D."/>
            <person name="Walker B."/>
            <person name="Young S."/>
            <person name="Zeng Q."/>
            <person name="Gargeya S."/>
            <person name="Fitzgerald M."/>
            <person name="Haas B."/>
            <person name="Abouelleil A."/>
            <person name="Allen A.W."/>
            <person name="Alvarado L."/>
            <person name="Arachchi H.M."/>
            <person name="Berlin A.M."/>
            <person name="Chapman S.B."/>
            <person name="Gainer-Dewar J."/>
            <person name="Goldberg J."/>
            <person name="Griggs A."/>
            <person name="Gujja S."/>
            <person name="Hansen M."/>
            <person name="Howarth C."/>
            <person name="Imamovic A."/>
            <person name="Ireland A."/>
            <person name="Larimer J."/>
            <person name="McCowan C."/>
            <person name="Murphy C."/>
            <person name="Pearson M."/>
            <person name="Poon T.W."/>
            <person name="Priest M."/>
            <person name="Roberts A."/>
            <person name="Saif S."/>
            <person name="Shea T."/>
            <person name="Sisk P."/>
            <person name="Sykes S."/>
            <person name="Wortman J."/>
            <person name="Nusbaum C."/>
            <person name="Birren B."/>
        </authorList>
    </citation>
    <scope>NUCLEOTIDE SEQUENCE [LARGE SCALE GENOMIC DNA]</scope>
    <source>
        <strain evidence="1 3">ATCC 14025</strain>
    </source>
</reference>
<dbReference type="Proteomes" id="UP000014104">
    <property type="component" value="Unassembled WGS sequence"/>
</dbReference>
<reference evidence="2 4" key="2">
    <citation type="submission" date="2013-03" db="EMBL/GenBank/DDBJ databases">
        <title>The Genome Sequence of Enterococcus avium ATCC_14025 (PacBio/Illumina hybrid assembly).</title>
        <authorList>
            <consortium name="The Broad Institute Genomics Platform"/>
            <consortium name="The Broad Institute Genome Sequencing Center for Infectious Disease"/>
            <person name="Earl A."/>
            <person name="Russ C."/>
            <person name="Gilmore M."/>
            <person name="Surin D."/>
            <person name="Walker B."/>
            <person name="Young S."/>
            <person name="Zeng Q."/>
            <person name="Gargeya S."/>
            <person name="Fitzgerald M."/>
            <person name="Haas B."/>
            <person name="Abouelleil A."/>
            <person name="Allen A.W."/>
            <person name="Alvarado L."/>
            <person name="Arachchi H.M."/>
            <person name="Berlin A.M."/>
            <person name="Chapman S.B."/>
            <person name="Gainer-Dewar J."/>
            <person name="Goldberg J."/>
            <person name="Griggs A."/>
            <person name="Gujja S."/>
            <person name="Hansen M."/>
            <person name="Howarth C."/>
            <person name="Imamovic A."/>
            <person name="Ireland A."/>
            <person name="Larimer J."/>
            <person name="McCowan C."/>
            <person name="Murphy C."/>
            <person name="Pearson M."/>
            <person name="Poon T.W."/>
            <person name="Priest M."/>
            <person name="Roberts A."/>
            <person name="Saif S."/>
            <person name="Shea T."/>
            <person name="Sisk P."/>
            <person name="Sykes S."/>
            <person name="Wortman J."/>
            <person name="Nusbaum C."/>
            <person name="Birren B."/>
        </authorList>
    </citation>
    <scope>NUCLEOTIDE SEQUENCE [LARGE SCALE GENOMIC DNA]</scope>
    <source>
        <strain evidence="2 4">ATCC 14025</strain>
    </source>
</reference>
<sequence>MTKKIELFNYLVKEILKRRTFNKKRTPKGFKI</sequence>
<name>A0AAV3IYD4_ENTAV</name>
<dbReference type="AlphaFoldDB" id="A0AAV3IYD4"/>
<dbReference type="EMBL" id="ASWL01000003">
    <property type="protein sequence ID" value="EOU22029.1"/>
    <property type="molecule type" value="Genomic_DNA"/>
</dbReference>
<comment type="caution">
    <text evidence="2">The sequence shown here is derived from an EMBL/GenBank/DDBJ whole genome shotgun (WGS) entry which is preliminary data.</text>
</comment>
<accession>A0AAV3IYD4</accession>
<evidence type="ECO:0000313" key="3">
    <source>
        <dbReference type="Proteomes" id="UP000014104"/>
    </source>
</evidence>
<protein>
    <submittedName>
        <fullName evidence="2">Uncharacterized protein</fullName>
    </submittedName>
</protein>
<gene>
    <name evidence="2" type="ORF">I570_02231</name>
    <name evidence="1" type="ORF">OMU_02819</name>
</gene>
<evidence type="ECO:0000313" key="1">
    <source>
        <dbReference type="EMBL" id="EOT43655.1"/>
    </source>
</evidence>
<dbReference type="EMBL" id="AHYV01000028">
    <property type="protein sequence ID" value="EOT43655.1"/>
    <property type="molecule type" value="Genomic_DNA"/>
</dbReference>
<organism evidence="2 4">
    <name type="scientific">Enterococcus avium ATCC 14025</name>
    <dbReference type="NCBI Taxonomy" id="1140002"/>
    <lineage>
        <taxon>Bacteria</taxon>
        <taxon>Bacillati</taxon>
        <taxon>Bacillota</taxon>
        <taxon>Bacilli</taxon>
        <taxon>Lactobacillales</taxon>
        <taxon>Enterococcaceae</taxon>
        <taxon>Enterococcus</taxon>
    </lineage>
</organism>
<dbReference type="Proteomes" id="UP000014107">
    <property type="component" value="Unassembled WGS sequence"/>
</dbReference>
<evidence type="ECO:0000313" key="4">
    <source>
        <dbReference type="Proteomes" id="UP000014107"/>
    </source>
</evidence>
<evidence type="ECO:0000313" key="2">
    <source>
        <dbReference type="EMBL" id="EOU22029.1"/>
    </source>
</evidence>